<keyword evidence="10" id="KW-0012">Acyltransferase</keyword>
<evidence type="ECO:0000256" key="8">
    <source>
        <dbReference type="ARBA" id="ARBA00025692"/>
    </source>
</evidence>
<dbReference type="GO" id="GO:0047184">
    <property type="term" value="F:1-acylglycerophosphocholine O-acyltransferase activity"/>
    <property type="evidence" value="ECO:0007669"/>
    <property type="project" value="UniProtKB-EC"/>
</dbReference>
<evidence type="ECO:0000256" key="3">
    <source>
        <dbReference type="ARBA" id="ARBA00022490"/>
    </source>
</evidence>
<keyword evidence="3" id="KW-0963">Cytoplasm</keyword>
<evidence type="ECO:0000259" key="9">
    <source>
        <dbReference type="PROSITE" id="PS50222"/>
    </source>
</evidence>
<reference evidence="10 11" key="1">
    <citation type="submission" date="2011-07" db="EMBL/GenBank/DDBJ databases">
        <authorList>
            <person name="Coyne R."/>
            <person name="Brami D."/>
            <person name="Johnson J."/>
            <person name="Hostetler J."/>
            <person name="Hannick L."/>
            <person name="Clark T."/>
            <person name="Cassidy-Hanley D."/>
            <person name="Inman J."/>
        </authorList>
    </citation>
    <scope>NUCLEOTIDE SEQUENCE [LARGE SCALE GENOMIC DNA]</scope>
    <source>
        <strain evidence="10 11">G5</strain>
    </source>
</reference>
<comment type="subcellular location">
    <subcellularLocation>
        <location evidence="1">Cytoplasm</location>
        <location evidence="1">Cytoskeleton</location>
    </subcellularLocation>
</comment>
<dbReference type="InParanoid" id="G0R264"/>
<dbReference type="STRING" id="857967.G0R264"/>
<dbReference type="eggNOG" id="KOG0028">
    <property type="taxonomic scope" value="Eukaryota"/>
</dbReference>
<keyword evidence="10" id="KW-0808">Transferase</keyword>
<keyword evidence="5" id="KW-0677">Repeat</keyword>
<protein>
    <submittedName>
        <fullName evidence="10">Variant sh3 domain protein</fullName>
        <ecNumber evidence="10">2.3.1.23</ecNumber>
    </submittedName>
</protein>
<name>G0R264_ICHMU</name>
<dbReference type="GO" id="GO:0005856">
    <property type="term" value="C:cytoskeleton"/>
    <property type="evidence" value="ECO:0007669"/>
    <property type="project" value="UniProtKB-SubCell"/>
</dbReference>
<evidence type="ECO:0000256" key="5">
    <source>
        <dbReference type="ARBA" id="ARBA00022737"/>
    </source>
</evidence>
<dbReference type="InterPro" id="IPR011992">
    <property type="entry name" value="EF-hand-dom_pair"/>
</dbReference>
<keyword evidence="11" id="KW-1185">Reference proteome</keyword>
<dbReference type="EC" id="2.3.1.23" evidence="10"/>
<dbReference type="RefSeq" id="XP_004029680.1">
    <property type="nucleotide sequence ID" value="XM_004029632.1"/>
</dbReference>
<evidence type="ECO:0000256" key="6">
    <source>
        <dbReference type="ARBA" id="ARBA00022837"/>
    </source>
</evidence>
<evidence type="ECO:0000256" key="2">
    <source>
        <dbReference type="ARBA" id="ARBA00005253"/>
    </source>
</evidence>
<sequence length="180" mass="21120">MNFQQKQILFNPKLHEQPGTSEQEIIQIKEAFDFFDKDGSGSIQIDELKAAMLSLGFQINEKRLEEIMNALDKDNTKSLEFEEFLDLMKKKINENDTTEKDYQQKIKSNEYKNKLLHQKISFQMLKNIAVQIGENLQDDELIEMITKADKDKDGLVGFDDFKYIMKWQKNISTSKNNINK</sequence>
<feature type="domain" description="EF-hand" evidence="9">
    <location>
        <begin position="59"/>
        <end position="94"/>
    </location>
</feature>
<dbReference type="Pfam" id="PF13499">
    <property type="entry name" value="EF-hand_7"/>
    <property type="match status" value="2"/>
</dbReference>
<evidence type="ECO:0000256" key="1">
    <source>
        <dbReference type="ARBA" id="ARBA00004245"/>
    </source>
</evidence>
<dbReference type="PROSITE" id="PS00018">
    <property type="entry name" value="EF_HAND_1"/>
    <property type="match status" value="3"/>
</dbReference>
<gene>
    <name evidence="10" type="ORF">IMG5_175390</name>
</gene>
<comment type="function">
    <text evidence="8">Plays a fundamental role in microtubule organizing center structure and function. Component of the infraciliary lattice (ICL) and the ciliary basal bodies.</text>
</comment>
<keyword evidence="7" id="KW-0206">Cytoskeleton</keyword>
<dbReference type="EMBL" id="GL984243">
    <property type="protein sequence ID" value="EGR28444.1"/>
    <property type="molecule type" value="Genomic_DNA"/>
</dbReference>
<dbReference type="GeneID" id="14904522"/>
<dbReference type="GO" id="GO:0005509">
    <property type="term" value="F:calcium ion binding"/>
    <property type="evidence" value="ECO:0007669"/>
    <property type="project" value="InterPro"/>
</dbReference>
<dbReference type="InterPro" id="IPR050145">
    <property type="entry name" value="Centrin_CML-like"/>
</dbReference>
<dbReference type="PANTHER" id="PTHR23050">
    <property type="entry name" value="CALCIUM BINDING PROTEIN"/>
    <property type="match status" value="1"/>
</dbReference>
<proteinExistence type="inferred from homology"/>
<dbReference type="PROSITE" id="PS50222">
    <property type="entry name" value="EF_HAND_2"/>
    <property type="match status" value="3"/>
</dbReference>
<dbReference type="InterPro" id="IPR002048">
    <property type="entry name" value="EF_hand_dom"/>
</dbReference>
<comment type="similarity">
    <text evidence="2">Belongs to the centrin family.</text>
</comment>
<dbReference type="FunFam" id="1.10.238.10:FF:000178">
    <property type="entry name" value="Calmodulin-2 A"/>
    <property type="match status" value="1"/>
</dbReference>
<dbReference type="SUPFAM" id="SSF47473">
    <property type="entry name" value="EF-hand"/>
    <property type="match status" value="1"/>
</dbReference>
<dbReference type="Proteomes" id="UP000008983">
    <property type="component" value="Unassembled WGS sequence"/>
</dbReference>
<dbReference type="SMART" id="SM00054">
    <property type="entry name" value="EFh"/>
    <property type="match status" value="3"/>
</dbReference>
<evidence type="ECO:0000256" key="7">
    <source>
        <dbReference type="ARBA" id="ARBA00023212"/>
    </source>
</evidence>
<dbReference type="OMA" id="CEIVICA"/>
<evidence type="ECO:0000256" key="4">
    <source>
        <dbReference type="ARBA" id="ARBA00022723"/>
    </source>
</evidence>
<dbReference type="AlphaFoldDB" id="G0R264"/>
<keyword evidence="4" id="KW-0479">Metal-binding</keyword>
<dbReference type="InterPro" id="IPR018247">
    <property type="entry name" value="EF_Hand_1_Ca_BS"/>
</dbReference>
<feature type="domain" description="EF-hand" evidence="9">
    <location>
        <begin position="136"/>
        <end position="171"/>
    </location>
</feature>
<evidence type="ECO:0000313" key="10">
    <source>
        <dbReference type="EMBL" id="EGR28444.1"/>
    </source>
</evidence>
<dbReference type="OrthoDB" id="26525at2759"/>
<dbReference type="CDD" id="cd00051">
    <property type="entry name" value="EFh"/>
    <property type="match status" value="1"/>
</dbReference>
<feature type="domain" description="EF-hand" evidence="9">
    <location>
        <begin position="23"/>
        <end position="58"/>
    </location>
</feature>
<dbReference type="Gene3D" id="1.10.238.10">
    <property type="entry name" value="EF-hand"/>
    <property type="match status" value="2"/>
</dbReference>
<evidence type="ECO:0000313" key="11">
    <source>
        <dbReference type="Proteomes" id="UP000008983"/>
    </source>
</evidence>
<organism evidence="10 11">
    <name type="scientific">Ichthyophthirius multifiliis</name>
    <name type="common">White spot disease agent</name>
    <name type="synonym">Ich</name>
    <dbReference type="NCBI Taxonomy" id="5932"/>
    <lineage>
        <taxon>Eukaryota</taxon>
        <taxon>Sar</taxon>
        <taxon>Alveolata</taxon>
        <taxon>Ciliophora</taxon>
        <taxon>Intramacronucleata</taxon>
        <taxon>Oligohymenophorea</taxon>
        <taxon>Hymenostomatida</taxon>
        <taxon>Ophryoglenina</taxon>
        <taxon>Ichthyophthirius</taxon>
    </lineage>
</organism>
<accession>G0R264</accession>
<keyword evidence="6" id="KW-0106">Calcium</keyword>